<feature type="compositionally biased region" description="Basic and acidic residues" evidence="1">
    <location>
        <begin position="113"/>
        <end position="122"/>
    </location>
</feature>
<organism evidence="3 4">
    <name type="scientific">Opisthorchis felineus</name>
    <dbReference type="NCBI Taxonomy" id="147828"/>
    <lineage>
        <taxon>Eukaryota</taxon>
        <taxon>Metazoa</taxon>
        <taxon>Spiralia</taxon>
        <taxon>Lophotrochozoa</taxon>
        <taxon>Platyhelminthes</taxon>
        <taxon>Trematoda</taxon>
        <taxon>Digenea</taxon>
        <taxon>Opisthorchiida</taxon>
        <taxon>Opisthorchiata</taxon>
        <taxon>Opisthorchiidae</taxon>
        <taxon>Opisthorchis</taxon>
    </lineage>
</organism>
<evidence type="ECO:0000256" key="1">
    <source>
        <dbReference type="SAM" id="MobiDB-lite"/>
    </source>
</evidence>
<dbReference type="EMBL" id="SJOL01000924">
    <property type="protein sequence ID" value="TGZ75221.1"/>
    <property type="molecule type" value="Genomic_DNA"/>
</dbReference>
<feature type="chain" id="PRO_5020599831" evidence="2">
    <location>
        <begin position="21"/>
        <end position="180"/>
    </location>
</feature>
<comment type="caution">
    <text evidence="3">The sequence shown here is derived from an EMBL/GenBank/DDBJ whole genome shotgun (WGS) entry which is preliminary data.</text>
</comment>
<sequence>MMLLFYAYVFILTATTKSIAVRTEPLVPRGVDFGESVEKEELGAIGVPSSMGRRGPRTKSGRTVTTQPLVPRGAAFAELSDKDALKKLGQESSNVVRGNSVSPNKPILQSKPYRKDLTESHKPRPVSAARPVRQWVLPPPLEKAPTAKPFPGIKRVPEVARISVHKWGEPPVRPETSIAA</sequence>
<protein>
    <submittedName>
        <fullName evidence="3">Uncharacterized protein</fullName>
    </submittedName>
</protein>
<feature type="region of interest" description="Disordered" evidence="1">
    <location>
        <begin position="46"/>
        <end position="65"/>
    </location>
</feature>
<feature type="compositionally biased region" description="Polar residues" evidence="1">
    <location>
        <begin position="90"/>
        <end position="103"/>
    </location>
</feature>
<dbReference type="AlphaFoldDB" id="A0A4S2MER9"/>
<evidence type="ECO:0000256" key="2">
    <source>
        <dbReference type="SAM" id="SignalP"/>
    </source>
</evidence>
<keyword evidence="2" id="KW-0732">Signal</keyword>
<evidence type="ECO:0000313" key="3">
    <source>
        <dbReference type="EMBL" id="TGZ75221.1"/>
    </source>
</evidence>
<reference evidence="3 4" key="1">
    <citation type="journal article" date="2019" name="BMC Genomics">
        <title>New insights from Opisthorchis felineus genome: update on genomics of the epidemiologically important liver flukes.</title>
        <authorList>
            <person name="Ershov N.I."/>
            <person name="Mordvinov V.A."/>
            <person name="Prokhortchouk E.B."/>
            <person name="Pakharukova M.Y."/>
            <person name="Gunbin K.V."/>
            <person name="Ustyantsev K."/>
            <person name="Genaev M.A."/>
            <person name="Blinov A.G."/>
            <person name="Mazur A."/>
            <person name="Boulygina E."/>
            <person name="Tsygankova S."/>
            <person name="Khrameeva E."/>
            <person name="Chekanov N."/>
            <person name="Fan G."/>
            <person name="Xiao A."/>
            <person name="Zhang H."/>
            <person name="Xu X."/>
            <person name="Yang H."/>
            <person name="Solovyev V."/>
            <person name="Lee S.M."/>
            <person name="Liu X."/>
            <person name="Afonnikov D.A."/>
            <person name="Skryabin K.G."/>
        </authorList>
    </citation>
    <scope>NUCLEOTIDE SEQUENCE [LARGE SCALE GENOMIC DNA]</scope>
    <source>
        <strain evidence="3">AK-0245</strain>
        <tissue evidence="3">Whole organism</tissue>
    </source>
</reference>
<feature type="region of interest" description="Disordered" evidence="1">
    <location>
        <begin position="90"/>
        <end position="131"/>
    </location>
</feature>
<evidence type="ECO:0000313" key="4">
    <source>
        <dbReference type="Proteomes" id="UP000308267"/>
    </source>
</evidence>
<accession>A0A4S2MER9</accession>
<dbReference type="Proteomes" id="UP000308267">
    <property type="component" value="Unassembled WGS sequence"/>
</dbReference>
<keyword evidence="4" id="KW-1185">Reference proteome</keyword>
<gene>
    <name evidence="3" type="ORF">CRM22_000501</name>
</gene>
<name>A0A4S2MER9_OPIFE</name>
<proteinExistence type="predicted"/>
<feature type="signal peptide" evidence="2">
    <location>
        <begin position="1"/>
        <end position="20"/>
    </location>
</feature>